<reference evidence="1" key="1">
    <citation type="submission" date="2014-07" db="EMBL/GenBank/DDBJ databases">
        <title>Identification of a novel salt tolerance gene in wild soybean by whole-genome sequencing.</title>
        <authorList>
            <person name="Lam H.-M."/>
            <person name="Qi X."/>
            <person name="Li M.-W."/>
            <person name="Liu X."/>
            <person name="Xie M."/>
            <person name="Ni M."/>
            <person name="Xu X."/>
        </authorList>
    </citation>
    <scope>NUCLEOTIDE SEQUENCE [LARGE SCALE GENOMIC DNA]</scope>
    <source>
        <tissue evidence="1">Root</tissue>
    </source>
</reference>
<dbReference type="EMBL" id="KN663617">
    <property type="protein sequence ID" value="KHN11871.1"/>
    <property type="molecule type" value="Genomic_DNA"/>
</dbReference>
<proteinExistence type="predicted"/>
<protein>
    <recommendedName>
        <fullName evidence="2">Aspartic peptidase DDI1-type domain-containing protein</fullName>
    </recommendedName>
</protein>
<evidence type="ECO:0008006" key="2">
    <source>
        <dbReference type="Google" id="ProtNLM"/>
    </source>
</evidence>
<dbReference type="Proteomes" id="UP000053555">
    <property type="component" value="Unassembled WGS sequence"/>
</dbReference>
<dbReference type="CDD" id="cd00303">
    <property type="entry name" value="retropepsin_like"/>
    <property type="match status" value="1"/>
</dbReference>
<gene>
    <name evidence="1" type="ORF">glysoja_041386</name>
</gene>
<dbReference type="Gene3D" id="2.40.70.10">
    <property type="entry name" value="Acid Proteases"/>
    <property type="match status" value="1"/>
</dbReference>
<evidence type="ECO:0000313" key="1">
    <source>
        <dbReference type="EMBL" id="KHN11871.1"/>
    </source>
</evidence>
<dbReference type="InterPro" id="IPR021109">
    <property type="entry name" value="Peptidase_aspartic_dom_sf"/>
</dbReference>
<name>A0A0B2PR61_GLYSO</name>
<feature type="non-terminal residue" evidence="1">
    <location>
        <position position="190"/>
    </location>
</feature>
<dbReference type="AlphaFoldDB" id="A0A0B2PR61"/>
<organism evidence="1">
    <name type="scientific">Glycine soja</name>
    <name type="common">Wild soybean</name>
    <dbReference type="NCBI Taxonomy" id="3848"/>
    <lineage>
        <taxon>Eukaryota</taxon>
        <taxon>Viridiplantae</taxon>
        <taxon>Streptophyta</taxon>
        <taxon>Embryophyta</taxon>
        <taxon>Tracheophyta</taxon>
        <taxon>Spermatophyta</taxon>
        <taxon>Magnoliopsida</taxon>
        <taxon>eudicotyledons</taxon>
        <taxon>Gunneridae</taxon>
        <taxon>Pentapetalae</taxon>
        <taxon>rosids</taxon>
        <taxon>fabids</taxon>
        <taxon>Fabales</taxon>
        <taxon>Fabaceae</taxon>
        <taxon>Papilionoideae</taxon>
        <taxon>50 kb inversion clade</taxon>
        <taxon>NPAAA clade</taxon>
        <taxon>indigoferoid/millettioid clade</taxon>
        <taxon>Phaseoleae</taxon>
        <taxon>Glycine</taxon>
        <taxon>Glycine subgen. Soja</taxon>
    </lineage>
</organism>
<accession>A0A0B2PR61</accession>
<dbReference type="PANTHER" id="PTHR33067:SF9">
    <property type="entry name" value="RNA-DIRECTED DNA POLYMERASE"/>
    <property type="match status" value="1"/>
</dbReference>
<sequence length="190" mass="21862">MPLYTKFMKDILTKKGKYIDNESIMVGGNYSIVIQRKLPKKFKDLESETIPCTIVNESIGKTLIDLGASIYLMPLSMCRRIENMMIDPTKMTLQLANRSITRLYEVVEDVLVKVRHFTFSVDFVIMDIEEDAKIPFILGTPFMLTANCMVDMGNGNLEMSIDDQKVTFNLFETIKYPGEDKRCFKVEEID</sequence>
<dbReference type="PANTHER" id="PTHR33067">
    <property type="entry name" value="RNA-DIRECTED DNA POLYMERASE-RELATED"/>
    <property type="match status" value="1"/>
</dbReference>